<reference evidence="1 2" key="2">
    <citation type="journal article" date="2022" name="Mol. Ecol. Resour.">
        <title>The genomes of chicory, endive, great burdock and yacon provide insights into Asteraceae paleo-polyploidization history and plant inulin production.</title>
        <authorList>
            <person name="Fan W."/>
            <person name="Wang S."/>
            <person name="Wang H."/>
            <person name="Wang A."/>
            <person name="Jiang F."/>
            <person name="Liu H."/>
            <person name="Zhao H."/>
            <person name="Xu D."/>
            <person name="Zhang Y."/>
        </authorList>
    </citation>
    <scope>NUCLEOTIDE SEQUENCE [LARGE SCALE GENOMIC DNA]</scope>
    <source>
        <strain evidence="2">cv. Punajuju</strain>
        <tissue evidence="1">Leaves</tissue>
    </source>
</reference>
<name>A0ACB9F7A4_CICIN</name>
<proteinExistence type="predicted"/>
<keyword evidence="2" id="KW-1185">Reference proteome</keyword>
<gene>
    <name evidence="1" type="ORF">L2E82_16722</name>
</gene>
<comment type="caution">
    <text evidence="1">The sequence shown here is derived from an EMBL/GenBank/DDBJ whole genome shotgun (WGS) entry which is preliminary data.</text>
</comment>
<evidence type="ECO:0000313" key="2">
    <source>
        <dbReference type="Proteomes" id="UP001055811"/>
    </source>
</evidence>
<reference evidence="2" key="1">
    <citation type="journal article" date="2022" name="Mol. Ecol. Resour.">
        <title>The genomes of chicory, endive, great burdock and yacon provide insights into Asteraceae palaeo-polyploidization history and plant inulin production.</title>
        <authorList>
            <person name="Fan W."/>
            <person name="Wang S."/>
            <person name="Wang H."/>
            <person name="Wang A."/>
            <person name="Jiang F."/>
            <person name="Liu H."/>
            <person name="Zhao H."/>
            <person name="Xu D."/>
            <person name="Zhang Y."/>
        </authorList>
    </citation>
    <scope>NUCLEOTIDE SEQUENCE [LARGE SCALE GENOMIC DNA]</scope>
    <source>
        <strain evidence="2">cv. Punajuju</strain>
    </source>
</reference>
<dbReference type="Proteomes" id="UP001055811">
    <property type="component" value="Linkage Group LG03"/>
</dbReference>
<sequence length="196" mass="21355">MGNSMSQRVNSSSSSSDLGFSFSNSVTGYLTGVSKPKSIFIPKQSTPAGLAVIFQEIIPFNSNSDFIVFPPPLIAIHLLYSAPGELWNWDHPKPRDFPANHTISAFDRILIPTSPDDVIHSEEYTCVVSNKDGYPSITHLYGDTVVDCHPIPESMAVTAFACGNDDPPVYRGEPSDNHLSVEFSRSVTYAGKISSK</sequence>
<dbReference type="EMBL" id="CM042011">
    <property type="protein sequence ID" value="KAI3766653.1"/>
    <property type="molecule type" value="Genomic_DNA"/>
</dbReference>
<accession>A0ACB9F7A4</accession>
<evidence type="ECO:0000313" key="1">
    <source>
        <dbReference type="EMBL" id="KAI3766653.1"/>
    </source>
</evidence>
<protein>
    <submittedName>
        <fullName evidence="1">Uncharacterized protein</fullName>
    </submittedName>
</protein>
<organism evidence="1 2">
    <name type="scientific">Cichorium intybus</name>
    <name type="common">Chicory</name>
    <dbReference type="NCBI Taxonomy" id="13427"/>
    <lineage>
        <taxon>Eukaryota</taxon>
        <taxon>Viridiplantae</taxon>
        <taxon>Streptophyta</taxon>
        <taxon>Embryophyta</taxon>
        <taxon>Tracheophyta</taxon>
        <taxon>Spermatophyta</taxon>
        <taxon>Magnoliopsida</taxon>
        <taxon>eudicotyledons</taxon>
        <taxon>Gunneridae</taxon>
        <taxon>Pentapetalae</taxon>
        <taxon>asterids</taxon>
        <taxon>campanulids</taxon>
        <taxon>Asterales</taxon>
        <taxon>Asteraceae</taxon>
        <taxon>Cichorioideae</taxon>
        <taxon>Cichorieae</taxon>
        <taxon>Cichoriinae</taxon>
        <taxon>Cichorium</taxon>
    </lineage>
</organism>